<evidence type="ECO:0000313" key="2">
    <source>
        <dbReference type="EMBL" id="TFC99884.1"/>
    </source>
</evidence>
<evidence type="ECO:0000259" key="1">
    <source>
        <dbReference type="Pfam" id="PF10517"/>
    </source>
</evidence>
<dbReference type="RefSeq" id="WP_134374923.1">
    <property type="nucleotide sequence ID" value="NZ_SOGO01000038.1"/>
</dbReference>
<accession>A0ABY2J4X1</accession>
<dbReference type="Pfam" id="PF10517">
    <property type="entry name" value="DM13"/>
    <property type="match status" value="1"/>
</dbReference>
<keyword evidence="3" id="KW-1185">Reference proteome</keyword>
<dbReference type="InterPro" id="IPR019545">
    <property type="entry name" value="DM13_domain"/>
</dbReference>
<reference evidence="2 3" key="1">
    <citation type="submission" date="2019-03" db="EMBL/GenBank/DDBJ databases">
        <title>Genomics of glacier-inhabiting Cryobacterium strains.</title>
        <authorList>
            <person name="Liu Q."/>
            <person name="Xin Y.-H."/>
        </authorList>
    </citation>
    <scope>NUCLEOTIDE SEQUENCE [LARGE SCALE GENOMIC DNA]</scope>
    <source>
        <strain evidence="2 3">TMT2-16</strain>
    </source>
</reference>
<dbReference type="EMBL" id="SOGO01000038">
    <property type="protein sequence ID" value="TFC99884.1"/>
    <property type="molecule type" value="Genomic_DNA"/>
</dbReference>
<proteinExistence type="predicted"/>
<sequence>MSGFERQLPLAGQFVTQWTETVGSVEIERRSDGTVWATLSDFSTGASPNLRLYLNEGELVKNTDSAWTTDGGLSYDISTVRASASTQEIEIRGSQHMDEIHSVTIFDYTGPDYLHFGSAPLG</sequence>
<protein>
    <recommendedName>
        <fullName evidence="1">DM13 domain-containing protein</fullName>
    </recommendedName>
</protein>
<dbReference type="Proteomes" id="UP000297851">
    <property type="component" value="Unassembled WGS sequence"/>
</dbReference>
<comment type="caution">
    <text evidence="2">The sequence shown here is derived from an EMBL/GenBank/DDBJ whole genome shotgun (WGS) entry which is preliminary data.</text>
</comment>
<gene>
    <name evidence="2" type="ORF">E3T25_13890</name>
</gene>
<evidence type="ECO:0000313" key="3">
    <source>
        <dbReference type="Proteomes" id="UP000297851"/>
    </source>
</evidence>
<organism evidence="2 3">
    <name type="scientific">Cryobacterium sandaracinum</name>
    <dbReference type="NCBI Taxonomy" id="1259247"/>
    <lineage>
        <taxon>Bacteria</taxon>
        <taxon>Bacillati</taxon>
        <taxon>Actinomycetota</taxon>
        <taxon>Actinomycetes</taxon>
        <taxon>Micrococcales</taxon>
        <taxon>Microbacteriaceae</taxon>
        <taxon>Cryobacterium</taxon>
    </lineage>
</organism>
<feature type="domain" description="DM13" evidence="1">
    <location>
        <begin position="14"/>
        <end position="109"/>
    </location>
</feature>
<name>A0ABY2J4X1_9MICO</name>